<proteinExistence type="predicted"/>
<evidence type="ECO:0000259" key="2">
    <source>
        <dbReference type="Pfam" id="PF02517"/>
    </source>
</evidence>
<evidence type="ECO:0000313" key="4">
    <source>
        <dbReference type="Proteomes" id="UP000241507"/>
    </source>
</evidence>
<dbReference type="GO" id="GO:0006508">
    <property type="term" value="P:proteolysis"/>
    <property type="evidence" value="ECO:0007669"/>
    <property type="project" value="UniProtKB-KW"/>
</dbReference>
<keyword evidence="3" id="KW-0378">Hydrolase</keyword>
<organism evidence="3 4">
    <name type="scientific">Christiangramia fulva</name>
    <dbReference type="NCBI Taxonomy" id="2126553"/>
    <lineage>
        <taxon>Bacteria</taxon>
        <taxon>Pseudomonadati</taxon>
        <taxon>Bacteroidota</taxon>
        <taxon>Flavobacteriia</taxon>
        <taxon>Flavobacteriales</taxon>
        <taxon>Flavobacteriaceae</taxon>
        <taxon>Christiangramia</taxon>
    </lineage>
</organism>
<dbReference type="OrthoDB" id="324900at2"/>
<evidence type="ECO:0000313" key="3">
    <source>
        <dbReference type="EMBL" id="AVR47205.1"/>
    </source>
</evidence>
<feature type="transmembrane region" description="Helical" evidence="1">
    <location>
        <begin position="111"/>
        <end position="131"/>
    </location>
</feature>
<dbReference type="RefSeq" id="WP_107013971.1">
    <property type="nucleotide sequence ID" value="NZ_CP028136.1"/>
</dbReference>
<dbReference type="PANTHER" id="PTHR39430">
    <property type="entry name" value="MEMBRANE-ASSOCIATED PROTEASE-RELATED"/>
    <property type="match status" value="1"/>
</dbReference>
<dbReference type="Pfam" id="PF02517">
    <property type="entry name" value="Rce1-like"/>
    <property type="match status" value="1"/>
</dbReference>
<keyword evidence="1" id="KW-0812">Transmembrane</keyword>
<dbReference type="Proteomes" id="UP000241507">
    <property type="component" value="Chromosome"/>
</dbReference>
<feature type="transmembrane region" description="Helical" evidence="1">
    <location>
        <begin position="43"/>
        <end position="60"/>
    </location>
</feature>
<dbReference type="GO" id="GO:0008237">
    <property type="term" value="F:metallopeptidase activity"/>
    <property type="evidence" value="ECO:0007669"/>
    <property type="project" value="UniProtKB-KW"/>
</dbReference>
<name>A0A2R3ZA98_9FLAO</name>
<gene>
    <name evidence="3" type="ORF">C7S20_19200</name>
</gene>
<protein>
    <submittedName>
        <fullName evidence="3">CPBP family intramembrane metalloprotease</fullName>
    </submittedName>
</protein>
<dbReference type="GO" id="GO:0004175">
    <property type="term" value="F:endopeptidase activity"/>
    <property type="evidence" value="ECO:0007669"/>
    <property type="project" value="UniProtKB-ARBA"/>
</dbReference>
<feature type="transmembrane region" description="Helical" evidence="1">
    <location>
        <begin position="234"/>
        <end position="258"/>
    </location>
</feature>
<keyword evidence="4" id="KW-1185">Reference proteome</keyword>
<sequence>MSINRFSPPLPVLTRVILFYLFSIIIFATISGIFKGLSHSDQLSLLFTSILTFILAYIFAKWEKLSLREIGIGFQYKSLLKFLSGFGIGVLMVSIQALITSNFAEVTFLPSPNVSVVSIGSAFTLYFLVAVREELVFRSYLLRSLAKAINPIFALCMMTGIFIVEHIIAGMSWKFAIIGSGLGAILFGLAALKSKGLALPLGIHFSWNFTQWILGFKNNNGVWREVITKGNEGYAENIALIGFIIAMTTGITGILLYYKKYNKLNSSL</sequence>
<evidence type="ECO:0000256" key="1">
    <source>
        <dbReference type="SAM" id="Phobius"/>
    </source>
</evidence>
<feature type="transmembrane region" description="Helical" evidence="1">
    <location>
        <begin position="80"/>
        <end position="99"/>
    </location>
</feature>
<keyword evidence="3" id="KW-0482">Metalloprotease</keyword>
<dbReference type="InterPro" id="IPR003675">
    <property type="entry name" value="Rce1/LyrA-like_dom"/>
</dbReference>
<feature type="transmembrane region" description="Helical" evidence="1">
    <location>
        <begin position="152"/>
        <end position="169"/>
    </location>
</feature>
<feature type="domain" description="CAAX prenyl protease 2/Lysostaphin resistance protein A-like" evidence="2">
    <location>
        <begin position="121"/>
        <end position="209"/>
    </location>
</feature>
<feature type="transmembrane region" description="Helical" evidence="1">
    <location>
        <begin position="197"/>
        <end position="214"/>
    </location>
</feature>
<keyword evidence="1" id="KW-0472">Membrane</keyword>
<dbReference type="GO" id="GO:0080120">
    <property type="term" value="P:CAAX-box protein maturation"/>
    <property type="evidence" value="ECO:0007669"/>
    <property type="project" value="UniProtKB-ARBA"/>
</dbReference>
<dbReference type="AlphaFoldDB" id="A0A2R3ZA98"/>
<dbReference type="EMBL" id="CP028136">
    <property type="protein sequence ID" value="AVR47205.1"/>
    <property type="molecule type" value="Genomic_DNA"/>
</dbReference>
<feature type="transmembrane region" description="Helical" evidence="1">
    <location>
        <begin position="12"/>
        <end position="37"/>
    </location>
</feature>
<dbReference type="PANTHER" id="PTHR39430:SF1">
    <property type="entry name" value="PROTEASE"/>
    <property type="match status" value="1"/>
</dbReference>
<accession>A0A2R3ZA98</accession>
<dbReference type="KEGG" id="grs:C7S20_19200"/>
<reference evidence="4" key="1">
    <citation type="submission" date="2018-03" db="EMBL/GenBank/DDBJ databases">
        <title>Gramella fulva sp. nov., isolated from a dry surface of tidal flat.</title>
        <authorList>
            <person name="Hwang S.H."/>
            <person name="Hwang W.M."/>
            <person name="Kang K."/>
            <person name="Ahn T.-Y."/>
        </authorList>
    </citation>
    <scope>NUCLEOTIDE SEQUENCE [LARGE SCALE GENOMIC DNA]</scope>
    <source>
        <strain evidence="4">SH35</strain>
    </source>
</reference>
<keyword evidence="3" id="KW-0645">Protease</keyword>
<feature type="transmembrane region" description="Helical" evidence="1">
    <location>
        <begin position="175"/>
        <end position="192"/>
    </location>
</feature>
<keyword evidence="1" id="KW-1133">Transmembrane helix</keyword>